<organism evidence="2 3">
    <name type="scientific">Vallitalea longa</name>
    <dbReference type="NCBI Taxonomy" id="2936439"/>
    <lineage>
        <taxon>Bacteria</taxon>
        <taxon>Bacillati</taxon>
        <taxon>Bacillota</taxon>
        <taxon>Clostridia</taxon>
        <taxon>Lachnospirales</taxon>
        <taxon>Vallitaleaceae</taxon>
        <taxon>Vallitalea</taxon>
    </lineage>
</organism>
<comment type="caution">
    <text evidence="2">The sequence shown here is derived from an EMBL/GenBank/DDBJ whole genome shotgun (WGS) entry which is preliminary data.</text>
</comment>
<dbReference type="AlphaFoldDB" id="A0A9W5YBS6"/>
<name>A0A9W5YBS6_9FIRM</name>
<proteinExistence type="predicted"/>
<dbReference type="RefSeq" id="WP_281816889.1">
    <property type="nucleotide sequence ID" value="NZ_BRLB01000010.1"/>
</dbReference>
<gene>
    <name evidence="2" type="ORF">SH1V18_30620</name>
</gene>
<evidence type="ECO:0000256" key="1">
    <source>
        <dbReference type="SAM" id="MobiDB-lite"/>
    </source>
</evidence>
<reference evidence="2" key="1">
    <citation type="submission" date="2022-06" db="EMBL/GenBank/DDBJ databases">
        <title>Vallitalea longa sp. nov., an anaerobic bacterium isolated from marine sediment.</title>
        <authorList>
            <person name="Hirano S."/>
            <person name="Terahara T."/>
            <person name="Mori K."/>
            <person name="Hamada M."/>
            <person name="Matsumoto R."/>
            <person name="Kobayashi T."/>
        </authorList>
    </citation>
    <scope>NUCLEOTIDE SEQUENCE</scope>
    <source>
        <strain evidence="2">SH18-1</strain>
    </source>
</reference>
<sequence length="256" mass="31724">MEKYKDPYQYYYNPYSVPDNNENGFGYGNYGYRRNGYSSDKYSSDRCNTNRYDQNRYDQNRYNQNRYEQNRYNQNGCNKNGYSKKYDQGMYMNPNMQVPIQMPQEDYNGMDEMDKKKMKVLYPEVCKKIQYYIEEECDKMDYSGSYMYDDYPEKDFIEMMTDKIYEKVEKDDKIDIKEFKEKIEKDIDTTNKKVETSKKRCGGYYRKPNKWLRNTIQVMLVNEMYNRRCKRARRRCNRRTICYPKPYYYRYPDFFE</sequence>
<dbReference type="Proteomes" id="UP001144256">
    <property type="component" value="Unassembled WGS sequence"/>
</dbReference>
<protein>
    <submittedName>
        <fullName evidence="2">Uncharacterized protein</fullName>
    </submittedName>
</protein>
<feature type="region of interest" description="Disordered" evidence="1">
    <location>
        <begin position="39"/>
        <end position="62"/>
    </location>
</feature>
<evidence type="ECO:0000313" key="2">
    <source>
        <dbReference type="EMBL" id="GKX30582.1"/>
    </source>
</evidence>
<evidence type="ECO:0000313" key="3">
    <source>
        <dbReference type="Proteomes" id="UP001144256"/>
    </source>
</evidence>
<accession>A0A9W5YBS6</accession>
<feature type="compositionally biased region" description="Polar residues" evidence="1">
    <location>
        <begin position="39"/>
        <end position="49"/>
    </location>
</feature>
<dbReference type="EMBL" id="BRLB01000010">
    <property type="protein sequence ID" value="GKX30582.1"/>
    <property type="molecule type" value="Genomic_DNA"/>
</dbReference>
<keyword evidence="3" id="KW-1185">Reference proteome</keyword>